<dbReference type="AlphaFoldDB" id="A0A0E0AJD6"/>
<dbReference type="HOGENOM" id="CLU_2945493_0_0_1"/>
<feature type="region of interest" description="Disordered" evidence="1">
    <location>
        <begin position="1"/>
        <end position="48"/>
    </location>
</feature>
<sequence length="60" mass="6056">MTAASPISSVPPSVLPHQSAPPAPISPIRVASEGHPTNLLRATSGTPAPAYRVSLDDIAS</sequence>
<evidence type="ECO:0000313" key="3">
    <source>
        <dbReference type="Proteomes" id="UP000026961"/>
    </source>
</evidence>
<protein>
    <submittedName>
        <fullName evidence="2">Uncharacterized protein</fullName>
    </submittedName>
</protein>
<dbReference type="Gramene" id="OGLUM07G12660.1">
    <property type="protein sequence ID" value="OGLUM07G12660.1"/>
    <property type="gene ID" value="OGLUM07G12660"/>
</dbReference>
<keyword evidence="3" id="KW-1185">Reference proteome</keyword>
<reference evidence="2" key="1">
    <citation type="submission" date="2015-04" db="UniProtKB">
        <authorList>
            <consortium name="EnsemblPlants"/>
        </authorList>
    </citation>
    <scope>IDENTIFICATION</scope>
</reference>
<evidence type="ECO:0000256" key="1">
    <source>
        <dbReference type="SAM" id="MobiDB-lite"/>
    </source>
</evidence>
<feature type="compositionally biased region" description="Low complexity" evidence="1">
    <location>
        <begin position="1"/>
        <end position="16"/>
    </location>
</feature>
<organism evidence="2">
    <name type="scientific">Oryza glumipatula</name>
    <dbReference type="NCBI Taxonomy" id="40148"/>
    <lineage>
        <taxon>Eukaryota</taxon>
        <taxon>Viridiplantae</taxon>
        <taxon>Streptophyta</taxon>
        <taxon>Embryophyta</taxon>
        <taxon>Tracheophyta</taxon>
        <taxon>Spermatophyta</taxon>
        <taxon>Magnoliopsida</taxon>
        <taxon>Liliopsida</taxon>
        <taxon>Poales</taxon>
        <taxon>Poaceae</taxon>
        <taxon>BOP clade</taxon>
        <taxon>Oryzoideae</taxon>
        <taxon>Oryzeae</taxon>
        <taxon>Oryzinae</taxon>
        <taxon>Oryza</taxon>
    </lineage>
</organism>
<dbReference type="Proteomes" id="UP000026961">
    <property type="component" value="Chromosome 7"/>
</dbReference>
<name>A0A0E0AJD6_9ORYZ</name>
<proteinExistence type="predicted"/>
<accession>A0A0E0AJD6</accession>
<dbReference type="EnsemblPlants" id="OGLUM07G12660.1">
    <property type="protein sequence ID" value="OGLUM07G12660.1"/>
    <property type="gene ID" value="OGLUM07G12660"/>
</dbReference>
<reference evidence="2" key="2">
    <citation type="submission" date="2018-05" db="EMBL/GenBank/DDBJ databases">
        <title>OgluRS3 (Oryza glumaepatula Reference Sequence Version 3).</title>
        <authorList>
            <person name="Zhang J."/>
            <person name="Kudrna D."/>
            <person name="Lee S."/>
            <person name="Talag J."/>
            <person name="Welchert J."/>
            <person name="Wing R.A."/>
        </authorList>
    </citation>
    <scope>NUCLEOTIDE SEQUENCE [LARGE SCALE GENOMIC DNA]</scope>
</reference>
<evidence type="ECO:0000313" key="2">
    <source>
        <dbReference type="EnsemblPlants" id="OGLUM07G12660.1"/>
    </source>
</evidence>